<evidence type="ECO:0000256" key="3">
    <source>
        <dbReference type="ARBA" id="ARBA00022833"/>
    </source>
</evidence>
<protein>
    <recommendedName>
        <fullName evidence="6">B box-type domain-containing protein</fullName>
    </recommendedName>
</protein>
<dbReference type="CDD" id="cd19821">
    <property type="entry name" value="Bbox1_BBX-like"/>
    <property type="match status" value="1"/>
</dbReference>
<dbReference type="InterPro" id="IPR000315">
    <property type="entry name" value="Znf_B-box"/>
</dbReference>
<dbReference type="PROSITE" id="PS50119">
    <property type="entry name" value="ZF_BBOX"/>
    <property type="match status" value="2"/>
</dbReference>
<evidence type="ECO:0000313" key="8">
    <source>
        <dbReference type="Proteomes" id="UP000027120"/>
    </source>
</evidence>
<evidence type="ECO:0000259" key="6">
    <source>
        <dbReference type="PROSITE" id="PS50119"/>
    </source>
</evidence>
<dbReference type="EMBL" id="KK784875">
    <property type="protein sequence ID" value="KDO83147.1"/>
    <property type="molecule type" value="Genomic_DNA"/>
</dbReference>
<keyword evidence="1" id="KW-0479">Metal-binding</keyword>
<feature type="region of interest" description="Disordered" evidence="5">
    <location>
        <begin position="218"/>
        <end position="241"/>
    </location>
</feature>
<organism evidence="7 8">
    <name type="scientific">Citrus sinensis</name>
    <name type="common">Sweet orange</name>
    <name type="synonym">Citrus aurantium var. sinensis</name>
    <dbReference type="NCBI Taxonomy" id="2711"/>
    <lineage>
        <taxon>Eukaryota</taxon>
        <taxon>Viridiplantae</taxon>
        <taxon>Streptophyta</taxon>
        <taxon>Embryophyta</taxon>
        <taxon>Tracheophyta</taxon>
        <taxon>Spermatophyta</taxon>
        <taxon>Magnoliopsida</taxon>
        <taxon>eudicotyledons</taxon>
        <taxon>Gunneridae</taxon>
        <taxon>Pentapetalae</taxon>
        <taxon>rosids</taxon>
        <taxon>malvids</taxon>
        <taxon>Sapindales</taxon>
        <taxon>Rutaceae</taxon>
        <taxon>Aurantioideae</taxon>
        <taxon>Citrus</taxon>
    </lineage>
</organism>
<evidence type="ECO:0000256" key="5">
    <source>
        <dbReference type="SAM" id="MobiDB-lite"/>
    </source>
</evidence>
<dbReference type="PANTHER" id="PTHR31717:SF45">
    <property type="entry name" value="ZINC FINGER PROTEIN CONSTANS-LIKE 14-RELATED"/>
    <property type="match status" value="1"/>
</dbReference>
<dbReference type="SMART" id="SM00336">
    <property type="entry name" value="BBOX"/>
    <property type="match status" value="2"/>
</dbReference>
<feature type="domain" description="B box-type" evidence="6">
    <location>
        <begin position="12"/>
        <end position="59"/>
    </location>
</feature>
<gene>
    <name evidence="7" type="ORF">CISIN_1g011625mg</name>
</gene>
<evidence type="ECO:0000256" key="1">
    <source>
        <dbReference type="ARBA" id="ARBA00022723"/>
    </source>
</evidence>
<dbReference type="Pfam" id="PF00643">
    <property type="entry name" value="zf-B_box"/>
    <property type="match status" value="1"/>
</dbReference>
<sequence length="314" mass="34919">MDMVSPQSDRNKESVPCDFCSDQIAVLYCRADSAKLCLFCDHHVHSANLLSKKHIRSQICDNCRSEPVTFRCATDNLVLCQECDWDAHGSCSVSAAHDRVPIEGFSGCPSALELASMWNFDLQGKKLNETASFGEYWNGSQDFESLWMYKANGIMNSQDLTVPNEKGLFFNGDLMSCMSKRQGQSQSPSCGKLKQVIHKQLVELLKTDSMVNENGNKIINNNDSNNDNNSSMNNSVGGRGENLVPTTRMNELGNGVEQQAPFTSLLMMQRQFGSKECDRVGDEGMFWDGHSCGQGAQVLFLSTVEFIGYFHLNL</sequence>
<evidence type="ECO:0000256" key="2">
    <source>
        <dbReference type="ARBA" id="ARBA00022771"/>
    </source>
</evidence>
<dbReference type="Proteomes" id="UP000027120">
    <property type="component" value="Unassembled WGS sequence"/>
</dbReference>
<evidence type="ECO:0000256" key="4">
    <source>
        <dbReference type="PROSITE-ProRule" id="PRU00024"/>
    </source>
</evidence>
<keyword evidence="8" id="KW-1185">Reference proteome</keyword>
<dbReference type="InterPro" id="IPR049808">
    <property type="entry name" value="CONSTANS-like_Bbox1"/>
</dbReference>
<reference evidence="7 8" key="1">
    <citation type="submission" date="2014-04" db="EMBL/GenBank/DDBJ databases">
        <authorList>
            <consortium name="International Citrus Genome Consortium"/>
            <person name="Gmitter F."/>
            <person name="Chen C."/>
            <person name="Farmerie W."/>
            <person name="Harkins T."/>
            <person name="Desany B."/>
            <person name="Mohiuddin M."/>
            <person name="Kodira C."/>
            <person name="Borodovsky M."/>
            <person name="Lomsadze A."/>
            <person name="Burns P."/>
            <person name="Jenkins J."/>
            <person name="Prochnik S."/>
            <person name="Shu S."/>
            <person name="Chapman J."/>
            <person name="Pitluck S."/>
            <person name="Schmutz J."/>
            <person name="Rokhsar D."/>
        </authorList>
    </citation>
    <scope>NUCLEOTIDE SEQUENCE</scope>
</reference>
<dbReference type="PANTHER" id="PTHR31717">
    <property type="entry name" value="ZINC FINGER PROTEIN CONSTANS-LIKE 10"/>
    <property type="match status" value="1"/>
</dbReference>
<keyword evidence="2 4" id="KW-0863">Zinc-finger</keyword>
<evidence type="ECO:0000313" key="7">
    <source>
        <dbReference type="EMBL" id="KDO83147.1"/>
    </source>
</evidence>
<accession>A0A067H636</accession>
<keyword evidence="3" id="KW-0862">Zinc</keyword>
<dbReference type="GO" id="GO:0008270">
    <property type="term" value="F:zinc ion binding"/>
    <property type="evidence" value="ECO:0007669"/>
    <property type="project" value="UniProtKB-KW"/>
</dbReference>
<dbReference type="AlphaFoldDB" id="A0A067H636"/>
<proteinExistence type="predicted"/>
<feature type="domain" description="B box-type" evidence="6">
    <location>
        <begin position="55"/>
        <end position="102"/>
    </location>
</feature>
<feature type="compositionally biased region" description="Low complexity" evidence="5">
    <location>
        <begin position="218"/>
        <end position="236"/>
    </location>
</feature>
<dbReference type="SMR" id="A0A067H636"/>
<name>A0A067H636_CITSI</name>